<dbReference type="SUPFAM" id="SSF116965">
    <property type="entry name" value="Hypothetical protein MPN330"/>
    <property type="match status" value="1"/>
</dbReference>
<gene>
    <name evidence="1" type="ORF">CD32_16305</name>
</gene>
<name>A0A0A3J8N0_9BACI</name>
<dbReference type="STRING" id="1220589.CD32_16305"/>
<dbReference type="SUPFAM" id="SSF48452">
    <property type="entry name" value="TPR-like"/>
    <property type="match status" value="1"/>
</dbReference>
<organism evidence="1 2">
    <name type="scientific">Lysinibacillus odysseyi 34hs-1 = NBRC 100172</name>
    <dbReference type="NCBI Taxonomy" id="1220589"/>
    <lineage>
        <taxon>Bacteria</taxon>
        <taxon>Bacillati</taxon>
        <taxon>Bacillota</taxon>
        <taxon>Bacilli</taxon>
        <taxon>Bacillales</taxon>
        <taxon>Bacillaceae</taxon>
        <taxon>Lysinibacillus</taxon>
    </lineage>
</organism>
<sequence>MKKNKKKLSMFENVVVFPGTVEKLLDQAHAYAENYQYDRANEKFNEALQYTAGDEVTLSVYAYSLYEAREFEKAKEICERLLEIGPSMYFEAMELYLTICMQLRQFTQVEKIIESLMEEEVIPEDQIEKFTRLKNLNADIAENKRAQEDEEMIQESIGNEFSIEGFLEKKAEEQLIIVHELMMTNIRPIAFSLKEIIEHEQTHPFVKSLILLLLVEQEVSMEIEIKKFDRALSVNPARLELPTKLPHFQAVAGMVMKELEQEPSTLELVQHLIAKHAIATYPFEWLDYSDEDVALSYIEYVGAMFGKAQGMNGEVINFLHHLEKLTELQHM</sequence>
<dbReference type="Gene3D" id="1.25.40.10">
    <property type="entry name" value="Tetratricopeptide repeat domain"/>
    <property type="match status" value="1"/>
</dbReference>
<dbReference type="InterPro" id="IPR011990">
    <property type="entry name" value="TPR-like_helical_dom_sf"/>
</dbReference>
<evidence type="ECO:0000313" key="1">
    <source>
        <dbReference type="EMBL" id="KGR83392.1"/>
    </source>
</evidence>
<protein>
    <submittedName>
        <fullName evidence="1">Uncharacterized protein</fullName>
    </submittedName>
</protein>
<dbReference type="AlphaFoldDB" id="A0A0A3J8N0"/>
<evidence type="ECO:0000313" key="2">
    <source>
        <dbReference type="Proteomes" id="UP000030437"/>
    </source>
</evidence>
<dbReference type="EMBL" id="JPVP01000058">
    <property type="protein sequence ID" value="KGR83392.1"/>
    <property type="molecule type" value="Genomic_DNA"/>
</dbReference>
<proteinExistence type="predicted"/>
<dbReference type="eggNOG" id="COG0457">
    <property type="taxonomic scope" value="Bacteria"/>
</dbReference>
<keyword evidence="2" id="KW-1185">Reference proteome</keyword>
<dbReference type="Proteomes" id="UP000030437">
    <property type="component" value="Unassembled WGS sequence"/>
</dbReference>
<reference evidence="1 2" key="1">
    <citation type="submission" date="2014-02" db="EMBL/GenBank/DDBJ databases">
        <title>Draft genome sequence of Lysinibacillus odysseyi NBRC 100172.</title>
        <authorList>
            <person name="Zhang F."/>
            <person name="Wang G."/>
            <person name="Zhang L."/>
        </authorList>
    </citation>
    <scope>NUCLEOTIDE SEQUENCE [LARGE SCALE GENOMIC DNA]</scope>
    <source>
        <strain evidence="1 2">NBRC 100172</strain>
    </source>
</reference>
<accession>A0A0A3J8N0</accession>
<dbReference type="RefSeq" id="WP_036156533.1">
    <property type="nucleotide sequence ID" value="NZ_AVCX01000003.1"/>
</dbReference>
<comment type="caution">
    <text evidence="1">The sequence shown here is derived from an EMBL/GenBank/DDBJ whole genome shotgun (WGS) entry which is preliminary data.</text>
</comment>